<dbReference type="GO" id="GO:0000139">
    <property type="term" value="C:Golgi membrane"/>
    <property type="evidence" value="ECO:0007669"/>
    <property type="project" value="UniProtKB-SubCell"/>
</dbReference>
<evidence type="ECO:0000256" key="8">
    <source>
        <dbReference type="ARBA" id="ARBA00023034"/>
    </source>
</evidence>
<dbReference type="OrthoDB" id="2139606at2759"/>
<evidence type="ECO:0000256" key="10">
    <source>
        <dbReference type="ARBA" id="ARBA00023180"/>
    </source>
</evidence>
<comment type="caution">
    <text evidence="12">The sequence shown here is derived from an EMBL/GenBank/DDBJ whole genome shotgun (WGS) entry which is preliminary data.</text>
</comment>
<dbReference type="Gene3D" id="3.90.550.50">
    <property type="match status" value="1"/>
</dbReference>
<dbReference type="Pfam" id="PF01762">
    <property type="entry name" value="Galactosyl_T"/>
    <property type="match status" value="1"/>
</dbReference>
<keyword evidence="3 11" id="KW-0328">Glycosyltransferase</keyword>
<dbReference type="EC" id="2.4.1.-" evidence="11"/>
<comment type="subcellular location">
    <subcellularLocation>
        <location evidence="1 11">Golgi apparatus membrane</location>
        <topology evidence="1 11">Single-pass type II membrane protein</topology>
    </subcellularLocation>
</comment>
<evidence type="ECO:0000313" key="12">
    <source>
        <dbReference type="EMBL" id="TPP66724.1"/>
    </source>
</evidence>
<keyword evidence="6 11" id="KW-0735">Signal-anchor</keyword>
<accession>A0A504YZ73</accession>
<reference evidence="12 13" key="1">
    <citation type="submission" date="2019-04" db="EMBL/GenBank/DDBJ databases">
        <title>Annotation for the trematode Fasciola gigantica.</title>
        <authorList>
            <person name="Choi Y.-J."/>
        </authorList>
    </citation>
    <scope>NUCLEOTIDE SEQUENCE [LARGE SCALE GENOMIC DNA]</scope>
    <source>
        <strain evidence="12">Uganda_cow_1</strain>
    </source>
</reference>
<evidence type="ECO:0000256" key="4">
    <source>
        <dbReference type="ARBA" id="ARBA00022679"/>
    </source>
</evidence>
<evidence type="ECO:0000256" key="9">
    <source>
        <dbReference type="ARBA" id="ARBA00023136"/>
    </source>
</evidence>
<gene>
    <name evidence="12" type="ORF">FGIG_01537</name>
</gene>
<dbReference type="FunFam" id="3.90.550.50:FF:000001">
    <property type="entry name" value="Hexosyltransferase"/>
    <property type="match status" value="1"/>
</dbReference>
<dbReference type="PANTHER" id="PTHR11214:SF314">
    <property type="entry name" value="HEXOSYLTRANSFERASE"/>
    <property type="match status" value="1"/>
</dbReference>
<keyword evidence="7 11" id="KW-1133">Transmembrane helix</keyword>
<keyword evidence="10" id="KW-0325">Glycoprotein</keyword>
<dbReference type="GO" id="GO:0006493">
    <property type="term" value="P:protein O-linked glycosylation"/>
    <property type="evidence" value="ECO:0007669"/>
    <property type="project" value="TreeGrafter"/>
</dbReference>
<sequence>MSLNVGVVLRILLISLLIIGLYFIFEKSGELKTIHEYPLDVKLYEIYEKLGPDEDWTPESGILPRPINMAQFSLIRAPRWLCNYQGNGLRPMQNQSTIDILFVVKSRIKSFDQRSAIRSTWGNASCTLSVGALTRTLFALGTTAVPEPLLDFFLQQEQDEHDDLLQFDFVDEYYNNTYKVMSSLKYISRYCPNARFVMIVDEDFLVNVKNVIRTIQSVTNLEYQTYVSGHVYDHMKPMRILWGKWYISYLSYPFSTFPPYATGGSIIFSMPVVRLLVVGMPFVKYLWIDDVYIGFVLLKYGISPRHLNGIYLKRTTSPSELRNAISSHKFSNAQLMNAGWTVLQDIGVCRNGSVLRTTLNT</sequence>
<dbReference type="STRING" id="46835.A0A504YZ73"/>
<evidence type="ECO:0000256" key="5">
    <source>
        <dbReference type="ARBA" id="ARBA00022692"/>
    </source>
</evidence>
<evidence type="ECO:0000256" key="6">
    <source>
        <dbReference type="ARBA" id="ARBA00022968"/>
    </source>
</evidence>
<evidence type="ECO:0000256" key="2">
    <source>
        <dbReference type="ARBA" id="ARBA00008661"/>
    </source>
</evidence>
<protein>
    <recommendedName>
        <fullName evidence="11">Hexosyltransferase</fullName>
        <ecNumber evidence="11">2.4.1.-</ecNumber>
    </recommendedName>
</protein>
<evidence type="ECO:0000256" key="7">
    <source>
        <dbReference type="ARBA" id="ARBA00022989"/>
    </source>
</evidence>
<evidence type="ECO:0000256" key="3">
    <source>
        <dbReference type="ARBA" id="ARBA00022676"/>
    </source>
</evidence>
<feature type="transmembrane region" description="Helical" evidence="11">
    <location>
        <begin position="7"/>
        <end position="25"/>
    </location>
</feature>
<comment type="similarity">
    <text evidence="2 11">Belongs to the glycosyltransferase 31 family.</text>
</comment>
<keyword evidence="13" id="KW-1185">Reference proteome</keyword>
<dbReference type="InterPro" id="IPR002659">
    <property type="entry name" value="Glyco_trans_31"/>
</dbReference>
<proteinExistence type="inferred from homology"/>
<evidence type="ECO:0000313" key="13">
    <source>
        <dbReference type="Proteomes" id="UP000316759"/>
    </source>
</evidence>
<dbReference type="EMBL" id="SUNJ01001469">
    <property type="protein sequence ID" value="TPP66724.1"/>
    <property type="molecule type" value="Genomic_DNA"/>
</dbReference>
<dbReference type="AlphaFoldDB" id="A0A504YZ73"/>
<evidence type="ECO:0000256" key="11">
    <source>
        <dbReference type="RuleBase" id="RU363063"/>
    </source>
</evidence>
<dbReference type="PANTHER" id="PTHR11214">
    <property type="entry name" value="BETA-1,3-N-ACETYLGLUCOSAMINYLTRANSFERASE"/>
    <property type="match status" value="1"/>
</dbReference>
<keyword evidence="5 11" id="KW-0812">Transmembrane</keyword>
<keyword evidence="9 11" id="KW-0472">Membrane</keyword>
<keyword evidence="8 11" id="KW-0333">Golgi apparatus</keyword>
<evidence type="ECO:0000256" key="1">
    <source>
        <dbReference type="ARBA" id="ARBA00004323"/>
    </source>
</evidence>
<dbReference type="GO" id="GO:0016758">
    <property type="term" value="F:hexosyltransferase activity"/>
    <property type="evidence" value="ECO:0007669"/>
    <property type="project" value="InterPro"/>
</dbReference>
<dbReference type="Proteomes" id="UP000316759">
    <property type="component" value="Unassembled WGS sequence"/>
</dbReference>
<name>A0A504YZ73_FASGI</name>
<organism evidence="12 13">
    <name type="scientific">Fasciola gigantica</name>
    <name type="common">Giant liver fluke</name>
    <dbReference type="NCBI Taxonomy" id="46835"/>
    <lineage>
        <taxon>Eukaryota</taxon>
        <taxon>Metazoa</taxon>
        <taxon>Spiralia</taxon>
        <taxon>Lophotrochozoa</taxon>
        <taxon>Platyhelminthes</taxon>
        <taxon>Trematoda</taxon>
        <taxon>Digenea</taxon>
        <taxon>Plagiorchiida</taxon>
        <taxon>Echinostomata</taxon>
        <taxon>Echinostomatoidea</taxon>
        <taxon>Fasciolidae</taxon>
        <taxon>Fasciola</taxon>
    </lineage>
</organism>
<keyword evidence="4 12" id="KW-0808">Transferase</keyword>